<proteinExistence type="predicted"/>
<dbReference type="Proteomes" id="UP001239111">
    <property type="component" value="Chromosome 1"/>
</dbReference>
<reference evidence="1" key="1">
    <citation type="submission" date="2023-04" db="EMBL/GenBank/DDBJ databases">
        <title>A chromosome-level genome assembly of the parasitoid wasp Eretmocerus hayati.</title>
        <authorList>
            <person name="Zhong Y."/>
            <person name="Liu S."/>
            <person name="Liu Y."/>
        </authorList>
    </citation>
    <scope>NUCLEOTIDE SEQUENCE</scope>
    <source>
        <strain evidence="1">ZJU_SS_LIU_2023</strain>
    </source>
</reference>
<sequence>MDNCKNSSGVSPQSPRISANFVNKLFFWWLKPLFHLGKTRDLKSNDLYDTLPVDRSEQLGSRLEKYWKNEVENARQSNKKPKLVNAIRKTFGWSYFYYAGHMLVLNCLRVLQPFMLGLLVEYFERGSKTTRSQAFVYASSLILLTFVHSLLKHHIDASTLEIGMRLRIACSSLIYRKSLKLSNASVSSNTGGQMINLLSNDVVRFDPLFMYLHYIWITPLQVSLIAYLIWRNVQLASLVGVLLMTLGTIPVQAYIGKVTSRLRKKIATRTDERVGIMNEIINGIYVIKTYTWEKPFEHLISIARRNEIDVITSMSYVRGVNTASNAFVDRTCLYFTILVYVIVGNAISANMIFSMVPYFTILQNFLVYNYPRAISNAAEAHVSIKRIEKFLMLEEIRIMAPLLSIEDNGSIILKKITASWSTNTIANTLHEITMQISPKKLHAIVGPVGCGKTSLLNVILGELRPSSGEIKINGTISYAPQRAWLFPGTIRDNVLFDQQYSEERYREVLRVCSLERDLELLPLGDLSRVADRGTNLSGGQCTRINLARAVYRNADIYLFDDLLSAVDANISKCLFNNCINGYLKDKTRIFVTHQIQHLKEADLIFLVNNGRLESCGKFHDFSDKELQSLNASSNDEESESRTRSLERIKNKKNVENRDLFKSSKSNQNEESKETQELLAEGKMQSSIFSRYFKSGNSQLLLVLTILFFIVAQSIRSISDYWLSYWAEWEESRSSSYKISLGILSTPQFDNLTGNSRLSRSIDLFDSIQTSSSSPSPAMPQNTTKSSILDLVSSTMKLDIFTTEATQSMLDKSTEEILLNATTTFLSTTERSIISNDTKGLEPNTVMGLSSHLNTNLALIIYGCILMLCVITAISKCLLFYKICMNASRSIHNEMFSCVLRASMRFFNQHSSGQILNRFSKDTGSMDEILPTTMIESIEIFSVILGVVVQVLFINWWSILPMILTGSLYWKIQTFYVPTAYKIKRLEGAAKSPVLSYVTSSIEGLVAIRSARAQSTVCRRFDSRQDEHTRTHSLSISIASAFGLWLDLTSVVLVAFVTFGCLFADSSIHASTVGLAITQILMLCGMMQRGIRQLAETVTQMTSVERILQFTELDQEEDDYCSAALAKPPKAWPSHGKIEFSDFSLRYSDDQEPVLNNINLMIESGSKIGIVGRTGAGKSSLISALFRLAPAEGKLLIDDLDTASVGLRELRNRISIIPQEPVLFSATLRDNLDPSHEFEDERLWAALEDVQLNKTFAPLELPIECGGKNLSGGQRQLLCLARAIVKRSRVLVLDEATANLDPTTEALIRETIDTKFAECTVLHVAHRLESVIGSDRVLVVDEGRIAEFDRPQALLQRQDSALTKLANSTGEETLQQLRKLAATAADGSAGMTKKSVETELKDEEEATTPAADEPKMPSVNGLVKSGDIAIEDVETVQEHNEQLGVIH</sequence>
<accession>A0ACC2PKV9</accession>
<dbReference type="EMBL" id="CM056741">
    <property type="protein sequence ID" value="KAJ8684219.1"/>
    <property type="molecule type" value="Genomic_DNA"/>
</dbReference>
<protein>
    <submittedName>
        <fullName evidence="1">Uncharacterized protein</fullName>
    </submittedName>
</protein>
<comment type="caution">
    <text evidence="1">The sequence shown here is derived from an EMBL/GenBank/DDBJ whole genome shotgun (WGS) entry which is preliminary data.</text>
</comment>
<evidence type="ECO:0000313" key="1">
    <source>
        <dbReference type="EMBL" id="KAJ8684219.1"/>
    </source>
</evidence>
<evidence type="ECO:0000313" key="2">
    <source>
        <dbReference type="Proteomes" id="UP001239111"/>
    </source>
</evidence>
<keyword evidence="2" id="KW-1185">Reference proteome</keyword>
<gene>
    <name evidence="1" type="ORF">QAD02_020011</name>
</gene>
<organism evidence="1 2">
    <name type="scientific">Eretmocerus hayati</name>
    <dbReference type="NCBI Taxonomy" id="131215"/>
    <lineage>
        <taxon>Eukaryota</taxon>
        <taxon>Metazoa</taxon>
        <taxon>Ecdysozoa</taxon>
        <taxon>Arthropoda</taxon>
        <taxon>Hexapoda</taxon>
        <taxon>Insecta</taxon>
        <taxon>Pterygota</taxon>
        <taxon>Neoptera</taxon>
        <taxon>Endopterygota</taxon>
        <taxon>Hymenoptera</taxon>
        <taxon>Apocrita</taxon>
        <taxon>Proctotrupomorpha</taxon>
        <taxon>Chalcidoidea</taxon>
        <taxon>Aphelinidae</taxon>
        <taxon>Aphelininae</taxon>
        <taxon>Eretmocerus</taxon>
    </lineage>
</organism>
<name>A0ACC2PKV9_9HYME</name>